<dbReference type="EMBL" id="JBEHCU010007203">
    <property type="protein sequence ID" value="KAL1395305.1"/>
    <property type="molecule type" value="Genomic_DNA"/>
</dbReference>
<comment type="caution">
    <text evidence="2">The sequence shown here is derived from an EMBL/GenBank/DDBJ whole genome shotgun (WGS) entry which is preliminary data.</text>
</comment>
<feature type="region of interest" description="Disordered" evidence="1">
    <location>
        <begin position="1"/>
        <end position="28"/>
    </location>
</feature>
<keyword evidence="3" id="KW-1185">Reference proteome</keyword>
<organism evidence="2 3">
    <name type="scientific">Culex pipiens pipiens</name>
    <name type="common">Northern house mosquito</name>
    <dbReference type="NCBI Taxonomy" id="38569"/>
    <lineage>
        <taxon>Eukaryota</taxon>
        <taxon>Metazoa</taxon>
        <taxon>Ecdysozoa</taxon>
        <taxon>Arthropoda</taxon>
        <taxon>Hexapoda</taxon>
        <taxon>Insecta</taxon>
        <taxon>Pterygota</taxon>
        <taxon>Neoptera</taxon>
        <taxon>Endopterygota</taxon>
        <taxon>Diptera</taxon>
        <taxon>Nematocera</taxon>
        <taxon>Culicoidea</taxon>
        <taxon>Culicidae</taxon>
        <taxon>Culicinae</taxon>
        <taxon>Culicini</taxon>
        <taxon>Culex</taxon>
        <taxon>Culex</taxon>
    </lineage>
</organism>
<name>A0ABD1D6N7_CULPP</name>
<evidence type="ECO:0000256" key="1">
    <source>
        <dbReference type="SAM" id="MobiDB-lite"/>
    </source>
</evidence>
<feature type="compositionally biased region" description="Polar residues" evidence="1">
    <location>
        <begin position="7"/>
        <end position="28"/>
    </location>
</feature>
<feature type="compositionally biased region" description="Low complexity" evidence="1">
    <location>
        <begin position="63"/>
        <end position="72"/>
    </location>
</feature>
<reference evidence="2 3" key="1">
    <citation type="submission" date="2024-05" db="EMBL/GenBank/DDBJ databases">
        <title>Culex pipiens pipiens assembly and annotation.</title>
        <authorList>
            <person name="Alout H."/>
            <person name="Durand T."/>
        </authorList>
    </citation>
    <scope>NUCLEOTIDE SEQUENCE [LARGE SCALE GENOMIC DNA]</scope>
    <source>
        <strain evidence="2">HA-2024</strain>
        <tissue evidence="2">Whole body</tissue>
    </source>
</reference>
<dbReference type="AlphaFoldDB" id="A0ABD1D6N7"/>
<evidence type="ECO:0000313" key="3">
    <source>
        <dbReference type="Proteomes" id="UP001562425"/>
    </source>
</evidence>
<dbReference type="Proteomes" id="UP001562425">
    <property type="component" value="Unassembled WGS sequence"/>
</dbReference>
<proteinExistence type="predicted"/>
<sequence>MHDGMNQVKQGVANVQQRKQQPQAQSNVQCQSGIAMMHLLVLVGVTRNFLSATRLICRGLSSARSSRQFSASVPGTDRHINPNRSTFG</sequence>
<gene>
    <name evidence="2" type="ORF">pipiens_011353</name>
</gene>
<protein>
    <submittedName>
        <fullName evidence="2">Uncharacterized protein</fullName>
    </submittedName>
</protein>
<accession>A0ABD1D6N7</accession>
<feature type="region of interest" description="Disordered" evidence="1">
    <location>
        <begin position="63"/>
        <end position="88"/>
    </location>
</feature>
<evidence type="ECO:0000313" key="2">
    <source>
        <dbReference type="EMBL" id="KAL1395305.1"/>
    </source>
</evidence>